<name>A0AAD6L0N7_9ROSI</name>
<accession>A0AAD6L0N7</accession>
<keyword evidence="2" id="KW-1185">Reference proteome</keyword>
<evidence type="ECO:0000313" key="2">
    <source>
        <dbReference type="Proteomes" id="UP001162972"/>
    </source>
</evidence>
<comment type="caution">
    <text evidence="1">The sequence shown here is derived from an EMBL/GenBank/DDBJ whole genome shotgun (WGS) entry which is preliminary data.</text>
</comment>
<sequence>MLQNLSTTSCQRIVHPPKPISRMLLNLFLHYLPRIHHYIIQTHITPTKFPALCLLKLLIELLKILLRQPVTSFQLSNFLFQPFTPLH</sequence>
<organism evidence="1 2">
    <name type="scientific">Salix udensis</name>
    <dbReference type="NCBI Taxonomy" id="889485"/>
    <lineage>
        <taxon>Eukaryota</taxon>
        <taxon>Viridiplantae</taxon>
        <taxon>Streptophyta</taxon>
        <taxon>Embryophyta</taxon>
        <taxon>Tracheophyta</taxon>
        <taxon>Spermatophyta</taxon>
        <taxon>Magnoliopsida</taxon>
        <taxon>eudicotyledons</taxon>
        <taxon>Gunneridae</taxon>
        <taxon>Pentapetalae</taxon>
        <taxon>rosids</taxon>
        <taxon>fabids</taxon>
        <taxon>Malpighiales</taxon>
        <taxon>Salicaceae</taxon>
        <taxon>Saliceae</taxon>
        <taxon>Salix</taxon>
    </lineage>
</organism>
<gene>
    <name evidence="1" type="ORF">OIU84_020199</name>
</gene>
<dbReference type="Proteomes" id="UP001162972">
    <property type="component" value="Chromosome 10"/>
</dbReference>
<reference evidence="1 2" key="1">
    <citation type="journal article" date="2023" name="Int. J. Mol. Sci.">
        <title>De Novo Assembly and Annotation of 11 Diverse Shrub Willow (Salix) Genomes Reveals Novel Gene Organization in Sex-Linked Regions.</title>
        <authorList>
            <person name="Hyden B."/>
            <person name="Feng K."/>
            <person name="Yates T.B."/>
            <person name="Jawdy S."/>
            <person name="Cereghino C."/>
            <person name="Smart L.B."/>
            <person name="Muchero W."/>
        </authorList>
    </citation>
    <scope>NUCLEOTIDE SEQUENCE [LARGE SCALE GENOMIC DNA]</scope>
    <source>
        <tissue evidence="1">Shoot tip</tissue>
    </source>
</reference>
<protein>
    <submittedName>
        <fullName evidence="1">Uncharacterized protein</fullName>
    </submittedName>
</protein>
<proteinExistence type="predicted"/>
<dbReference type="AlphaFoldDB" id="A0AAD6L0N7"/>
<evidence type="ECO:0000313" key="1">
    <source>
        <dbReference type="EMBL" id="KAJ6433119.1"/>
    </source>
</evidence>
<dbReference type="EMBL" id="JAPFFJ010000003">
    <property type="protein sequence ID" value="KAJ6433119.1"/>
    <property type="molecule type" value="Genomic_DNA"/>
</dbReference>